<keyword evidence="5" id="KW-0046">Antibiotic resistance</keyword>
<dbReference type="EMBL" id="JAPUAV010000022">
    <property type="protein sequence ID" value="MCZ2573804.1"/>
    <property type="molecule type" value="Genomic_DNA"/>
</dbReference>
<dbReference type="GO" id="GO:0046677">
    <property type="term" value="P:response to antibiotic"/>
    <property type="evidence" value="ECO:0007669"/>
    <property type="project" value="UniProtKB-KW"/>
</dbReference>
<dbReference type="Proteomes" id="UP001078742">
    <property type="component" value="Unassembled WGS sequence"/>
</dbReference>
<reference evidence="6" key="1">
    <citation type="submission" date="2022-12" db="EMBL/GenBank/DDBJ databases">
        <title>Development of a Multilocus Sequence Typing Scheme for Bacteroides fragilis Based on Whole Genome Sequencing Data and Clinical Application.</title>
        <authorList>
            <person name="Nielsen F.D."/>
            <person name="Justesen U.S."/>
        </authorList>
    </citation>
    <scope>NUCLEOTIDE SEQUENCE</scope>
    <source>
        <strain evidence="6">BF_BC_VIB_DK_2012_57</strain>
    </source>
</reference>
<evidence type="ECO:0000256" key="3">
    <source>
        <dbReference type="ARBA" id="ARBA00022679"/>
    </source>
</evidence>
<comment type="similarity">
    <text evidence="1 5">Belongs to the antibiotic N-acetyltransferase family.</text>
</comment>
<dbReference type="InterPro" id="IPR028345">
    <property type="entry name" value="Antibiotic_NAT-like"/>
</dbReference>
<dbReference type="Pfam" id="PF02522">
    <property type="entry name" value="Antibiotic_NAT"/>
    <property type="match status" value="1"/>
</dbReference>
<comment type="caution">
    <text evidence="6">The sequence shown here is derived from an EMBL/GenBank/DDBJ whole genome shotgun (WGS) entry which is preliminary data.</text>
</comment>
<keyword evidence="4 5" id="KW-0012">Acyltransferase</keyword>
<accession>A0A9Q4IV72</accession>
<protein>
    <recommendedName>
        <fullName evidence="2 5">Aminoglycoside N(3)-acetyltransferase</fullName>
        <ecNumber evidence="5">2.3.1.-</ecNumber>
    </recommendedName>
</protein>
<evidence type="ECO:0000256" key="2">
    <source>
        <dbReference type="ARBA" id="ARBA00012882"/>
    </source>
</evidence>
<gene>
    <name evidence="6" type="ORF">O1420_20770</name>
</gene>
<dbReference type="EC" id="2.3.1.-" evidence="5"/>
<organism evidence="6 7">
    <name type="scientific">Bacteroides fragilis</name>
    <dbReference type="NCBI Taxonomy" id="817"/>
    <lineage>
        <taxon>Bacteria</taxon>
        <taxon>Pseudomonadati</taxon>
        <taxon>Bacteroidota</taxon>
        <taxon>Bacteroidia</taxon>
        <taxon>Bacteroidales</taxon>
        <taxon>Bacteroidaceae</taxon>
        <taxon>Bacteroides</taxon>
    </lineage>
</organism>
<dbReference type="PANTHER" id="PTHR11104">
    <property type="entry name" value="AMINOGLYCOSIDE N3-ACETYLTRANSFERASE"/>
    <property type="match status" value="1"/>
</dbReference>
<dbReference type="GO" id="GO:0046353">
    <property type="term" value="F:aminoglycoside 3-N-acetyltransferase activity"/>
    <property type="evidence" value="ECO:0007669"/>
    <property type="project" value="UniProtKB-EC"/>
</dbReference>
<proteinExistence type="inferred from homology"/>
<evidence type="ECO:0000313" key="7">
    <source>
        <dbReference type="Proteomes" id="UP001078742"/>
    </source>
</evidence>
<dbReference type="RefSeq" id="WP_050443528.1">
    <property type="nucleotide sequence ID" value="NZ_CP196750.1"/>
</dbReference>
<sequence length="300" mass="35242">MFVEKIRIRILLVRWIKTIFHISDLNLFLRDVRLYSSKLVYCKKFTVVDLVNLMCEMGMKPGSTIVIHCAMKQFYNFSGTAEELIDAIIEKLGPEGTLCMPSYPFDKKNENILFDVIKSPTAAGYLAETFRKRKGVKRSLNKLHSVCAFGKYADYLINEHHLSKTCFDEKSPYYKLAKLNGLSFSLGLPKYYIGTIEHVCESLLCNELGFFRDCFLKEVNFRYKDENQLEIYHKMWTCDRLYLRAHNSKLIDTYFDKEKFSRKRISNLRVSMFDVGYTVDRLVDLAMQGKTLYSYPKFYK</sequence>
<evidence type="ECO:0000313" key="6">
    <source>
        <dbReference type="EMBL" id="MCZ2573804.1"/>
    </source>
</evidence>
<dbReference type="InterPro" id="IPR003679">
    <property type="entry name" value="Amioglycoside_AcTrfase"/>
</dbReference>
<comment type="catalytic activity">
    <reaction evidence="5">
        <text>a 2-deoxystreptamine antibiotic + acetyl-CoA = an N(3)-acetyl-2-deoxystreptamine antibiotic + CoA + H(+)</text>
        <dbReference type="Rhea" id="RHEA:12665"/>
        <dbReference type="ChEBI" id="CHEBI:15378"/>
        <dbReference type="ChEBI" id="CHEBI:57287"/>
        <dbReference type="ChEBI" id="CHEBI:57288"/>
        <dbReference type="ChEBI" id="CHEBI:57921"/>
        <dbReference type="ChEBI" id="CHEBI:77452"/>
        <dbReference type="EC" id="2.3.1.81"/>
    </reaction>
</comment>
<evidence type="ECO:0000256" key="1">
    <source>
        <dbReference type="ARBA" id="ARBA00006383"/>
    </source>
</evidence>
<evidence type="ECO:0000256" key="4">
    <source>
        <dbReference type="ARBA" id="ARBA00023315"/>
    </source>
</evidence>
<dbReference type="AlphaFoldDB" id="A0A9Q4IV72"/>
<keyword evidence="3 5" id="KW-0808">Transferase</keyword>
<evidence type="ECO:0000256" key="5">
    <source>
        <dbReference type="RuleBase" id="RU365031"/>
    </source>
</evidence>
<dbReference type="SUPFAM" id="SSF110710">
    <property type="entry name" value="TTHA0583/YokD-like"/>
    <property type="match status" value="1"/>
</dbReference>
<name>A0A9Q4IV72_BACFG</name>
<dbReference type="PANTHER" id="PTHR11104:SF0">
    <property type="entry name" value="SPBETA PROPHAGE-DERIVED AMINOGLYCOSIDE N(3')-ACETYLTRANSFERASE-LIKE PROTEIN YOKD"/>
    <property type="match status" value="1"/>
</dbReference>